<organism evidence="1 2">
    <name type="scientific">Phytophthora rubi</name>
    <dbReference type="NCBI Taxonomy" id="129364"/>
    <lineage>
        <taxon>Eukaryota</taxon>
        <taxon>Sar</taxon>
        <taxon>Stramenopiles</taxon>
        <taxon>Oomycota</taxon>
        <taxon>Peronosporomycetes</taxon>
        <taxon>Peronosporales</taxon>
        <taxon>Peronosporaceae</taxon>
        <taxon>Phytophthora</taxon>
    </lineage>
</organism>
<proteinExistence type="predicted"/>
<gene>
    <name evidence="1" type="ORF">PR002_g6918</name>
</gene>
<evidence type="ECO:0000313" key="2">
    <source>
        <dbReference type="Proteomes" id="UP000435112"/>
    </source>
</evidence>
<comment type="caution">
    <text evidence="1">The sequence shown here is derived from an EMBL/GenBank/DDBJ whole genome shotgun (WGS) entry which is preliminary data.</text>
</comment>
<name>A0A6A3N539_9STRA</name>
<protein>
    <submittedName>
        <fullName evidence="1">Uncharacterized protein</fullName>
    </submittedName>
</protein>
<accession>A0A6A3N539</accession>
<dbReference type="EMBL" id="QXFU01000320">
    <property type="protein sequence ID" value="KAE9036748.1"/>
    <property type="molecule type" value="Genomic_DNA"/>
</dbReference>
<dbReference type="Proteomes" id="UP000435112">
    <property type="component" value="Unassembled WGS sequence"/>
</dbReference>
<dbReference type="AlphaFoldDB" id="A0A6A3N539"/>
<reference evidence="1 2" key="1">
    <citation type="submission" date="2018-09" db="EMBL/GenBank/DDBJ databases">
        <title>Genomic investigation of the strawberry pathogen Phytophthora fragariae indicates pathogenicity is determined by transcriptional variation in three key races.</title>
        <authorList>
            <person name="Adams T.M."/>
            <person name="Armitage A.D."/>
            <person name="Sobczyk M.K."/>
            <person name="Bates H.J."/>
            <person name="Dunwell J.M."/>
            <person name="Nellist C.F."/>
            <person name="Harrison R.J."/>
        </authorList>
    </citation>
    <scope>NUCLEOTIDE SEQUENCE [LARGE SCALE GENOMIC DNA]</scope>
    <source>
        <strain evidence="1 2">SCRP324</strain>
    </source>
</reference>
<sequence>MSSKPCCTKIAALLPATVSLDWATARDFRRCSVRIYPWDVFTLCVSTALAVRALG</sequence>
<evidence type="ECO:0000313" key="1">
    <source>
        <dbReference type="EMBL" id="KAE9036748.1"/>
    </source>
</evidence>